<dbReference type="OrthoDB" id="281797at2"/>
<evidence type="ECO:0000313" key="3">
    <source>
        <dbReference type="EMBL" id="BAM03458.1"/>
    </source>
</evidence>
<proteinExistence type="predicted"/>
<dbReference type="Proteomes" id="UP000007881">
    <property type="component" value="Chromosome"/>
</dbReference>
<protein>
    <recommendedName>
        <fullName evidence="2">DUF1559 domain-containing protein</fullName>
    </recommendedName>
</protein>
<dbReference type="GO" id="GO:0015627">
    <property type="term" value="C:type II protein secretion system complex"/>
    <property type="evidence" value="ECO:0007669"/>
    <property type="project" value="InterPro"/>
</dbReference>
<dbReference type="eggNOG" id="COG2165">
    <property type="taxonomic scope" value="Bacteria"/>
</dbReference>
<dbReference type="KEGG" id="phm:PSMK_12990"/>
<keyword evidence="4" id="KW-1185">Reference proteome</keyword>
<accession>I0IDX0</accession>
<dbReference type="InterPro" id="IPR000983">
    <property type="entry name" value="Bac_GSPG_pilin"/>
</dbReference>
<evidence type="ECO:0000259" key="2">
    <source>
        <dbReference type="Pfam" id="PF07596"/>
    </source>
</evidence>
<dbReference type="InterPro" id="IPR011453">
    <property type="entry name" value="DUF1559"/>
</dbReference>
<sequence length="270" mass="28772">MNASSPRRSGFTLIELLVVISIIALLIGILLPALGAARASARTLSCLSNIRQMTIATLNYATDNKDELPTTFVTDNNNDGTNDLWFDKHMIGYYLPDSGVSSSASIDGFAFICPSDEGSVRTYSMNARAASDAKEVGINNERNSSFDLNAGAGTQLILFGEGWGRFGTEAQHFSNATIGAEAGTTPGGRFGGTATTFNNLAFYGAANAAQANTNYLLHGGDDINRADGASNWTFLDGHGETAQQETLYDASTGLSTYKFLWSETDRQSEP</sequence>
<dbReference type="STRING" id="1142394.PSMK_12990"/>
<dbReference type="InterPro" id="IPR045584">
    <property type="entry name" value="Pilin-like"/>
</dbReference>
<name>I0IDX0_PHYMF</name>
<dbReference type="Pfam" id="PF07596">
    <property type="entry name" value="SBP_bac_10"/>
    <property type="match status" value="1"/>
</dbReference>
<dbReference type="Pfam" id="PF07963">
    <property type="entry name" value="N_methyl"/>
    <property type="match status" value="1"/>
</dbReference>
<reference evidence="3 4" key="1">
    <citation type="submission" date="2012-02" db="EMBL/GenBank/DDBJ databases">
        <title>Complete genome sequence of Phycisphaera mikurensis NBRC 102666.</title>
        <authorList>
            <person name="Ankai A."/>
            <person name="Hosoyama A."/>
            <person name="Terui Y."/>
            <person name="Sekine M."/>
            <person name="Fukai R."/>
            <person name="Kato Y."/>
            <person name="Nakamura S."/>
            <person name="Yamada-Narita S."/>
            <person name="Kawakoshi A."/>
            <person name="Fukunaga Y."/>
            <person name="Yamazaki S."/>
            <person name="Fujita N."/>
        </authorList>
    </citation>
    <scope>NUCLEOTIDE SEQUENCE [LARGE SCALE GENOMIC DNA]</scope>
    <source>
        <strain evidence="4">NBRC 102666 / KCTC 22515 / FYK2301M01</strain>
    </source>
</reference>
<dbReference type="Gene3D" id="3.30.700.10">
    <property type="entry name" value="Glycoprotein, Type 4 Pilin"/>
    <property type="match status" value="1"/>
</dbReference>
<dbReference type="HOGENOM" id="CLU_041661_3_0_0"/>
<dbReference type="SUPFAM" id="SSF54523">
    <property type="entry name" value="Pili subunits"/>
    <property type="match status" value="1"/>
</dbReference>
<dbReference type="PANTHER" id="PTHR30093:SF2">
    <property type="entry name" value="TYPE II SECRETION SYSTEM PROTEIN H"/>
    <property type="match status" value="1"/>
</dbReference>
<organism evidence="3 4">
    <name type="scientific">Phycisphaera mikurensis (strain NBRC 102666 / KCTC 22515 / FYK2301M01)</name>
    <dbReference type="NCBI Taxonomy" id="1142394"/>
    <lineage>
        <taxon>Bacteria</taxon>
        <taxon>Pseudomonadati</taxon>
        <taxon>Planctomycetota</taxon>
        <taxon>Phycisphaerae</taxon>
        <taxon>Phycisphaerales</taxon>
        <taxon>Phycisphaeraceae</taxon>
        <taxon>Phycisphaera</taxon>
    </lineage>
</organism>
<dbReference type="RefSeq" id="WP_014436677.1">
    <property type="nucleotide sequence ID" value="NC_017080.1"/>
</dbReference>
<dbReference type="GO" id="GO:0015628">
    <property type="term" value="P:protein secretion by the type II secretion system"/>
    <property type="evidence" value="ECO:0007669"/>
    <property type="project" value="InterPro"/>
</dbReference>
<dbReference type="InterPro" id="IPR012902">
    <property type="entry name" value="N_methyl_site"/>
</dbReference>
<dbReference type="AlphaFoldDB" id="I0IDX0"/>
<dbReference type="PROSITE" id="PS00409">
    <property type="entry name" value="PROKAR_NTER_METHYL"/>
    <property type="match status" value="1"/>
</dbReference>
<dbReference type="PRINTS" id="PR00813">
    <property type="entry name" value="BCTERIALGSPG"/>
</dbReference>
<keyword evidence="1" id="KW-0488">Methylation</keyword>
<dbReference type="PANTHER" id="PTHR30093">
    <property type="entry name" value="GENERAL SECRETION PATHWAY PROTEIN G"/>
    <property type="match status" value="1"/>
</dbReference>
<feature type="domain" description="DUF1559" evidence="2">
    <location>
        <begin position="36"/>
        <end position="82"/>
    </location>
</feature>
<evidence type="ECO:0000256" key="1">
    <source>
        <dbReference type="ARBA" id="ARBA00022481"/>
    </source>
</evidence>
<dbReference type="NCBIfam" id="TIGR02532">
    <property type="entry name" value="IV_pilin_GFxxxE"/>
    <property type="match status" value="1"/>
</dbReference>
<dbReference type="EMBL" id="AP012338">
    <property type="protein sequence ID" value="BAM03458.1"/>
    <property type="molecule type" value="Genomic_DNA"/>
</dbReference>
<evidence type="ECO:0000313" key="4">
    <source>
        <dbReference type="Proteomes" id="UP000007881"/>
    </source>
</evidence>
<gene>
    <name evidence="3" type="ordered locus">PSMK_12990</name>
</gene>